<dbReference type="InterPro" id="IPR005586">
    <property type="entry name" value="ABC_trans_aux"/>
</dbReference>
<organism evidence="4">
    <name type="scientific">Thiothrix subterranea</name>
    <dbReference type="NCBI Taxonomy" id="2735563"/>
    <lineage>
        <taxon>Bacteria</taxon>
        <taxon>Pseudomonadati</taxon>
        <taxon>Pseudomonadota</taxon>
        <taxon>Gammaproteobacteria</taxon>
        <taxon>Thiotrichales</taxon>
        <taxon>Thiotrichaceae</taxon>
        <taxon>Thiothrix</taxon>
    </lineage>
</organism>
<evidence type="ECO:0000313" key="3">
    <source>
        <dbReference type="EMBL" id="MDQ5769635.1"/>
    </source>
</evidence>
<dbReference type="Proteomes" id="UP001229862">
    <property type="component" value="Chromosome"/>
</dbReference>
<dbReference type="Proteomes" id="UP001223336">
    <property type="component" value="Unassembled WGS sequence"/>
</dbReference>
<protein>
    <submittedName>
        <fullName evidence="4">PqiC family protein</fullName>
    </submittedName>
</protein>
<reference evidence="4 5" key="1">
    <citation type="submission" date="2023-08" db="EMBL/GenBank/DDBJ databases">
        <title>New molecular markers tilS and rpoB for phylogenetic and monitoring studies of the genus Thiothrix biodiversity.</title>
        <authorList>
            <person name="Ravin N.V."/>
            <person name="Smolyakov D."/>
            <person name="Markov N.D."/>
            <person name="Beletsky A.V."/>
            <person name="Mardanov A.V."/>
            <person name="Rudenko T.S."/>
            <person name="Grabovich M.Y."/>
        </authorList>
    </citation>
    <scope>NUCLEOTIDE SEQUENCE</scope>
    <source>
        <strain evidence="4">DNT52</strain>
        <strain evidence="3 5">H33</strain>
    </source>
</reference>
<keyword evidence="1" id="KW-0732">Signal</keyword>
<dbReference type="RefSeq" id="WP_308135478.1">
    <property type="nucleotide sequence ID" value="NZ_CP133197.1"/>
</dbReference>
<evidence type="ECO:0000313" key="5">
    <source>
        <dbReference type="Proteomes" id="UP001223336"/>
    </source>
</evidence>
<keyword evidence="5" id="KW-1185">Reference proteome</keyword>
<dbReference type="SUPFAM" id="SSF159594">
    <property type="entry name" value="XCC0632-like"/>
    <property type="match status" value="1"/>
</dbReference>
<evidence type="ECO:0000256" key="1">
    <source>
        <dbReference type="SAM" id="SignalP"/>
    </source>
</evidence>
<feature type="domain" description="ABC-type transport auxiliary lipoprotein component" evidence="2">
    <location>
        <begin position="26"/>
        <end position="185"/>
    </location>
</feature>
<dbReference type="EMBL" id="CP133217">
    <property type="protein sequence ID" value="WML85707.1"/>
    <property type="molecule type" value="Genomic_DNA"/>
</dbReference>
<sequence>MMKRWFVCGILVMLSACSNTPTQYHTLSTDMGSAAVPVVTASLKSVGVGPITLPTLLDREGMVIRKDATTLEVSDTHLWGGQLEDEFQRTLAQHLQSRLPATRVQTVPWELSQTPQYQVVVKLDQFDGTPGGKAWLRGVWQLQAGNDGKIFATEPLMLTRQTPEAGVTGLVKAQSGLLADLANQITRGLVAF</sequence>
<evidence type="ECO:0000313" key="4">
    <source>
        <dbReference type="EMBL" id="WML85707.1"/>
    </source>
</evidence>
<evidence type="ECO:0000259" key="2">
    <source>
        <dbReference type="Pfam" id="PF03886"/>
    </source>
</evidence>
<dbReference type="Pfam" id="PF03886">
    <property type="entry name" value="ABC_trans_aux"/>
    <property type="match status" value="1"/>
</dbReference>
<name>A0AA51MJQ5_9GAMM</name>
<feature type="signal peptide" evidence="1">
    <location>
        <begin position="1"/>
        <end position="18"/>
    </location>
</feature>
<accession>A0AA51MJQ5</accession>
<dbReference type="PROSITE" id="PS51257">
    <property type="entry name" value="PROKAR_LIPOPROTEIN"/>
    <property type="match status" value="1"/>
</dbReference>
<proteinExistence type="predicted"/>
<feature type="chain" id="PRO_5041307701" evidence="1">
    <location>
        <begin position="19"/>
        <end position="192"/>
    </location>
</feature>
<dbReference type="EMBL" id="JAVFKN010000019">
    <property type="protein sequence ID" value="MDQ5769635.1"/>
    <property type="molecule type" value="Genomic_DNA"/>
</dbReference>
<gene>
    <name evidence="3" type="ORF">RCC75_13920</name>
    <name evidence="4" type="ORF">RCG00_15545</name>
</gene>
<dbReference type="Gene3D" id="3.40.50.10610">
    <property type="entry name" value="ABC-type transport auxiliary lipoprotein component"/>
    <property type="match status" value="1"/>
</dbReference>
<dbReference type="AlphaFoldDB" id="A0AA51MJQ5"/>